<dbReference type="EMBL" id="KI913199">
    <property type="protein sequence ID" value="ETV67339.1"/>
    <property type="molecule type" value="Genomic_DNA"/>
</dbReference>
<feature type="region of interest" description="Disordered" evidence="1">
    <location>
        <begin position="24"/>
        <end position="51"/>
    </location>
</feature>
<evidence type="ECO:0000256" key="1">
    <source>
        <dbReference type="SAM" id="MobiDB-lite"/>
    </source>
</evidence>
<name>W4FKH6_APHAT</name>
<dbReference type="VEuPathDB" id="FungiDB:H257_16422"/>
<proteinExistence type="predicted"/>
<dbReference type="GeneID" id="20818418"/>
<protein>
    <submittedName>
        <fullName evidence="2">Uncharacterized protein</fullName>
    </submittedName>
</protein>
<reference evidence="2" key="1">
    <citation type="submission" date="2013-12" db="EMBL/GenBank/DDBJ databases">
        <title>The Genome Sequence of Aphanomyces astaci APO3.</title>
        <authorList>
            <consortium name="The Broad Institute Genomics Platform"/>
            <person name="Russ C."/>
            <person name="Tyler B."/>
            <person name="van West P."/>
            <person name="Dieguez-Uribeondo J."/>
            <person name="Young S.K."/>
            <person name="Zeng Q."/>
            <person name="Gargeya S."/>
            <person name="Fitzgerald M."/>
            <person name="Abouelleil A."/>
            <person name="Alvarado L."/>
            <person name="Chapman S.B."/>
            <person name="Gainer-Dewar J."/>
            <person name="Goldberg J."/>
            <person name="Griggs A."/>
            <person name="Gujja S."/>
            <person name="Hansen M."/>
            <person name="Howarth C."/>
            <person name="Imamovic A."/>
            <person name="Ireland A."/>
            <person name="Larimer J."/>
            <person name="McCowan C."/>
            <person name="Murphy C."/>
            <person name="Pearson M."/>
            <person name="Poon T.W."/>
            <person name="Priest M."/>
            <person name="Roberts A."/>
            <person name="Saif S."/>
            <person name="Shea T."/>
            <person name="Sykes S."/>
            <person name="Wortman J."/>
            <person name="Nusbaum C."/>
            <person name="Birren B."/>
        </authorList>
    </citation>
    <scope>NUCLEOTIDE SEQUENCE [LARGE SCALE GENOMIC DNA]</scope>
    <source>
        <strain evidence="2">APO3</strain>
    </source>
</reference>
<accession>W4FKH6</accession>
<organism evidence="2">
    <name type="scientific">Aphanomyces astaci</name>
    <name type="common">Crayfish plague agent</name>
    <dbReference type="NCBI Taxonomy" id="112090"/>
    <lineage>
        <taxon>Eukaryota</taxon>
        <taxon>Sar</taxon>
        <taxon>Stramenopiles</taxon>
        <taxon>Oomycota</taxon>
        <taxon>Saprolegniomycetes</taxon>
        <taxon>Saprolegniales</taxon>
        <taxon>Verrucalvaceae</taxon>
        <taxon>Aphanomyces</taxon>
    </lineage>
</organism>
<dbReference type="AlphaFoldDB" id="W4FKH6"/>
<evidence type="ECO:0000313" key="2">
    <source>
        <dbReference type="EMBL" id="ETV67339.1"/>
    </source>
</evidence>
<gene>
    <name evidence="2" type="ORF">H257_16422</name>
</gene>
<dbReference type="RefSeq" id="XP_009843154.1">
    <property type="nucleotide sequence ID" value="XM_009844852.1"/>
</dbReference>
<sequence length="113" mass="12444">MENTTLPRRSRSCMRRIGPCLVCPRRKTSTRPSPSTNDDSDLTRSTSRLSSRKKFGCQTGCEAGWKCAASKFTPSTTATSVMCSSPSLSRELIKVPWAKLHGNWTVEVSDSNS</sequence>